<dbReference type="SUPFAM" id="SSF52540">
    <property type="entry name" value="P-loop containing nucleoside triphosphate hydrolases"/>
    <property type="match status" value="1"/>
</dbReference>
<gene>
    <name evidence="1" type="ORF">GYA37_04020</name>
</gene>
<dbReference type="AlphaFoldDB" id="A0A7X9E7K7"/>
<sequence>MLKDNYPKLILDKAVSDPIFREALVRENFYWFILIYFPDYITYPFAKFHKEMVFSLQEIKDNLIIAAFRGSGKSTIVSLTYVIWSMIGKHNKRFVVLCSNTSRQAELLMFNIKNTLETHPLLKDDLGPFSEFSEEWNVSSLVFKKYDAKIMAISVNESVRGIRYKNQRPDLIILDDVETLDSVRTEENRDRLNTWFDRDIIPLGDEKTNIIVIGTIMTTGSLIQTLNERIKLKLLAGSSKRYPIVDEKGKILWPDRWKTKQDIENYRKKFGIVDRTWETEYLLNDYVEEDQIVKPEMIKYYDELPFGSAYFLGGYIGVDLAISMKTTASKTAIVAGYAFKIDGKSKLYLLANPVNKRLDSHETIEAIKNLADSMHSGRNTKIFVEDVGYQRSVIETLNNEGYNANPFEVRGQDKESRLEITLHNLVQGLVLFPKKGCEDLIVQLIRFRLEKFKDLGDAYSIVVIKAFDELNKGPSVISVPFKCVKNSSNYLDYGHRHIPKFSIELPS</sequence>
<evidence type="ECO:0000313" key="1">
    <source>
        <dbReference type="EMBL" id="NMB91979.1"/>
    </source>
</evidence>
<dbReference type="Proteomes" id="UP000590542">
    <property type="component" value="Unassembled WGS sequence"/>
</dbReference>
<proteinExistence type="predicted"/>
<dbReference type="Gene3D" id="3.40.50.300">
    <property type="entry name" value="P-loop containing nucleotide triphosphate hydrolases"/>
    <property type="match status" value="1"/>
</dbReference>
<accession>A0A7X9E7K7</accession>
<dbReference type="Gene3D" id="3.30.420.240">
    <property type="match status" value="1"/>
</dbReference>
<evidence type="ECO:0000313" key="2">
    <source>
        <dbReference type="Proteomes" id="UP000590542"/>
    </source>
</evidence>
<dbReference type="InterPro" id="IPR027417">
    <property type="entry name" value="P-loop_NTPase"/>
</dbReference>
<reference evidence="1 2" key="1">
    <citation type="journal article" date="2020" name="Biotechnol. Biofuels">
        <title>New insights from the biogas microbiome by comprehensive genome-resolved metagenomics of nearly 1600 species originating from multiple anaerobic digesters.</title>
        <authorList>
            <person name="Campanaro S."/>
            <person name="Treu L."/>
            <person name="Rodriguez-R L.M."/>
            <person name="Kovalovszki A."/>
            <person name="Ziels R.M."/>
            <person name="Maus I."/>
            <person name="Zhu X."/>
            <person name="Kougias P.G."/>
            <person name="Basile A."/>
            <person name="Luo G."/>
            <person name="Schluter A."/>
            <person name="Konstantinidis K.T."/>
            <person name="Angelidaki I."/>
        </authorList>
    </citation>
    <scope>NUCLEOTIDE SEQUENCE [LARGE SCALE GENOMIC DNA]</scope>
    <source>
        <strain evidence="1">AS27yjCOA_202</strain>
    </source>
</reference>
<dbReference type="EMBL" id="JAAZNV010000014">
    <property type="protein sequence ID" value="NMB91979.1"/>
    <property type="molecule type" value="Genomic_DNA"/>
</dbReference>
<protein>
    <recommendedName>
        <fullName evidence="3">Terminase large subunit gp17-like C-terminal domain-containing protein</fullName>
    </recommendedName>
</protein>
<organism evidence="1 2">
    <name type="scientific">candidate division WWE3 bacterium</name>
    <dbReference type="NCBI Taxonomy" id="2053526"/>
    <lineage>
        <taxon>Bacteria</taxon>
        <taxon>Katanobacteria</taxon>
    </lineage>
</organism>
<comment type="caution">
    <text evidence="1">The sequence shown here is derived from an EMBL/GenBank/DDBJ whole genome shotgun (WGS) entry which is preliminary data.</text>
</comment>
<name>A0A7X9E7K7_UNCKA</name>
<evidence type="ECO:0008006" key="3">
    <source>
        <dbReference type="Google" id="ProtNLM"/>
    </source>
</evidence>